<dbReference type="InterPro" id="IPR050679">
    <property type="entry name" value="Bact_HTH_transcr_reg"/>
</dbReference>
<dbReference type="GO" id="GO:0003677">
    <property type="term" value="F:DNA binding"/>
    <property type="evidence" value="ECO:0007669"/>
    <property type="project" value="UniProtKB-KW"/>
</dbReference>
<dbReference type="PRINTS" id="PR00035">
    <property type="entry name" value="HTHGNTR"/>
</dbReference>
<reference evidence="5 6" key="1">
    <citation type="submission" date="2018-06" db="EMBL/GenBank/DDBJ databases">
        <title>Complete genome of Desulfovibrio indonesiensis P37SLT.</title>
        <authorList>
            <person name="Crispim J.S."/>
            <person name="Vidigal P.M.P."/>
            <person name="Silva L.C.F."/>
            <person name="Laguardia C.N."/>
            <person name="Araujo L.C."/>
            <person name="Dias R.S."/>
            <person name="Sousa M.P."/>
            <person name="Paula S.O."/>
            <person name="Silva C."/>
        </authorList>
    </citation>
    <scope>NUCLEOTIDE SEQUENCE [LARGE SCALE GENOMIC DNA]</scope>
    <source>
        <strain evidence="5 6">P37SLT</strain>
    </source>
</reference>
<feature type="domain" description="HTH gntR-type" evidence="4">
    <location>
        <begin position="18"/>
        <end position="86"/>
    </location>
</feature>
<gene>
    <name evidence="5" type="ORF">DPQ33_00780</name>
</gene>
<proteinExistence type="predicted"/>
<dbReference type="Pfam" id="PF00392">
    <property type="entry name" value="GntR"/>
    <property type="match status" value="1"/>
</dbReference>
<keyword evidence="3" id="KW-0804">Transcription</keyword>
<accession>A0A7M3MJ52</accession>
<dbReference type="GO" id="GO:0045892">
    <property type="term" value="P:negative regulation of DNA-templated transcription"/>
    <property type="evidence" value="ECO:0007669"/>
    <property type="project" value="TreeGrafter"/>
</dbReference>
<dbReference type="SUPFAM" id="SSF46785">
    <property type="entry name" value="Winged helix' DNA-binding domain"/>
    <property type="match status" value="1"/>
</dbReference>
<organism evidence="5 6">
    <name type="scientific">Oceanidesulfovibrio indonesiensis</name>
    <dbReference type="NCBI Taxonomy" id="54767"/>
    <lineage>
        <taxon>Bacteria</taxon>
        <taxon>Pseudomonadati</taxon>
        <taxon>Thermodesulfobacteriota</taxon>
        <taxon>Desulfovibrionia</taxon>
        <taxon>Desulfovibrionales</taxon>
        <taxon>Desulfovibrionaceae</taxon>
        <taxon>Oceanidesulfovibrio</taxon>
    </lineage>
</organism>
<dbReference type="SMART" id="SM00345">
    <property type="entry name" value="HTH_GNTR"/>
    <property type="match status" value="1"/>
</dbReference>
<dbReference type="EMBL" id="QMIE01000001">
    <property type="protein sequence ID" value="TVM19805.1"/>
    <property type="molecule type" value="Genomic_DNA"/>
</dbReference>
<dbReference type="InterPro" id="IPR036390">
    <property type="entry name" value="WH_DNA-bd_sf"/>
</dbReference>
<comment type="caution">
    <text evidence="5">The sequence shown here is derived from an EMBL/GenBank/DDBJ whole genome shotgun (WGS) entry which is preliminary data.</text>
</comment>
<protein>
    <recommendedName>
        <fullName evidence="4">HTH gntR-type domain-containing protein</fullName>
    </recommendedName>
</protein>
<evidence type="ECO:0000313" key="6">
    <source>
        <dbReference type="Proteomes" id="UP000448292"/>
    </source>
</evidence>
<keyword evidence="1" id="KW-0805">Transcription regulation</keyword>
<dbReference type="OrthoDB" id="5454556at2"/>
<evidence type="ECO:0000313" key="5">
    <source>
        <dbReference type="EMBL" id="TVM19805.1"/>
    </source>
</evidence>
<keyword evidence="2" id="KW-0238">DNA-binding</keyword>
<name>A0A7M3MJ52_9BACT</name>
<dbReference type="PANTHER" id="PTHR44846">
    <property type="entry name" value="MANNOSYL-D-GLYCERATE TRANSPORT/METABOLISM SYSTEM REPRESSOR MNGR-RELATED"/>
    <property type="match status" value="1"/>
</dbReference>
<dbReference type="Gene3D" id="1.10.10.10">
    <property type="entry name" value="Winged helix-like DNA-binding domain superfamily/Winged helix DNA-binding domain"/>
    <property type="match status" value="1"/>
</dbReference>
<evidence type="ECO:0000256" key="3">
    <source>
        <dbReference type="ARBA" id="ARBA00023163"/>
    </source>
</evidence>
<keyword evidence="6" id="KW-1185">Reference proteome</keyword>
<dbReference type="InterPro" id="IPR036388">
    <property type="entry name" value="WH-like_DNA-bd_sf"/>
</dbReference>
<evidence type="ECO:0000256" key="2">
    <source>
        <dbReference type="ARBA" id="ARBA00023125"/>
    </source>
</evidence>
<evidence type="ECO:0000259" key="4">
    <source>
        <dbReference type="PROSITE" id="PS50949"/>
    </source>
</evidence>
<dbReference type="Proteomes" id="UP000448292">
    <property type="component" value="Unassembled WGS sequence"/>
</dbReference>
<dbReference type="InterPro" id="IPR000524">
    <property type="entry name" value="Tscrpt_reg_HTH_GntR"/>
</dbReference>
<evidence type="ECO:0000256" key="1">
    <source>
        <dbReference type="ARBA" id="ARBA00023015"/>
    </source>
</evidence>
<sequence length="87" mass="9866">MAAFRKGATMALERESGLPLWRQVHGILLKEINGGVYRPGERLPSESSLSRRFRVARHTIRRALRSLQEAGVVRTERGRGSIIRDEV</sequence>
<dbReference type="AlphaFoldDB" id="A0A7M3MJ52"/>
<dbReference type="PROSITE" id="PS50949">
    <property type="entry name" value="HTH_GNTR"/>
    <property type="match status" value="1"/>
</dbReference>
<dbReference type="CDD" id="cd07377">
    <property type="entry name" value="WHTH_GntR"/>
    <property type="match status" value="1"/>
</dbReference>
<dbReference type="GO" id="GO:0003700">
    <property type="term" value="F:DNA-binding transcription factor activity"/>
    <property type="evidence" value="ECO:0007669"/>
    <property type="project" value="InterPro"/>
</dbReference>
<dbReference type="PANTHER" id="PTHR44846:SF1">
    <property type="entry name" value="MANNOSYL-D-GLYCERATE TRANSPORT_METABOLISM SYSTEM REPRESSOR MNGR-RELATED"/>
    <property type="match status" value="1"/>
</dbReference>